<dbReference type="EC" id="3.1.4.11" evidence="3 10"/>
<dbReference type="PROSITE" id="PS50008">
    <property type="entry name" value="PIPLC_Y_DOMAIN"/>
    <property type="match status" value="1"/>
</dbReference>
<dbReference type="SUPFAM" id="SSF47473">
    <property type="entry name" value="EF-hand"/>
    <property type="match status" value="1"/>
</dbReference>
<evidence type="ECO:0000256" key="3">
    <source>
        <dbReference type="ARBA" id="ARBA00012368"/>
    </source>
</evidence>
<dbReference type="InterPro" id="IPR000909">
    <property type="entry name" value="PLipase_C_PInositol-sp_X_dom"/>
</dbReference>
<dbReference type="FunFam" id="1.10.238.10:FF:000005">
    <property type="entry name" value="Phosphoinositide phospholipase C"/>
    <property type="match status" value="1"/>
</dbReference>
<dbReference type="CDD" id="cd00275">
    <property type="entry name" value="C2_PLC_like"/>
    <property type="match status" value="1"/>
</dbReference>
<evidence type="ECO:0000313" key="15">
    <source>
        <dbReference type="Proteomes" id="UP000887569"/>
    </source>
</evidence>
<dbReference type="PANTHER" id="PTHR10336:SF209">
    <property type="entry name" value="PHOSPHOINOSITIDE PHOSPHOLIPASE C"/>
    <property type="match status" value="1"/>
</dbReference>
<evidence type="ECO:0000259" key="14">
    <source>
        <dbReference type="PROSITE" id="PS50222"/>
    </source>
</evidence>
<keyword evidence="4" id="KW-0963">Cytoplasm</keyword>
<comment type="catalytic activity">
    <reaction evidence="9">
        <text>a 1,2-diacyl-sn-glycero-3-phospho-(1D-myo-inositol-4,5-bisphosphate) + H2O = 1D-myo-inositol 1,4,5-trisphosphate + a 1,2-diacyl-sn-glycerol + H(+)</text>
        <dbReference type="Rhea" id="RHEA:33179"/>
        <dbReference type="ChEBI" id="CHEBI:15377"/>
        <dbReference type="ChEBI" id="CHEBI:15378"/>
        <dbReference type="ChEBI" id="CHEBI:17815"/>
        <dbReference type="ChEBI" id="CHEBI:58456"/>
        <dbReference type="ChEBI" id="CHEBI:203600"/>
        <dbReference type="EC" id="3.1.4.11"/>
    </reaction>
    <physiologicalReaction direction="left-to-right" evidence="9">
        <dbReference type="Rhea" id="RHEA:33180"/>
    </physiologicalReaction>
</comment>
<evidence type="ECO:0000256" key="10">
    <source>
        <dbReference type="RuleBase" id="RU361133"/>
    </source>
</evidence>
<dbReference type="Gene3D" id="1.10.238.10">
    <property type="entry name" value="EF-hand"/>
    <property type="match status" value="2"/>
</dbReference>
<keyword evidence="15" id="KW-1185">Reference proteome</keyword>
<evidence type="ECO:0000256" key="6">
    <source>
        <dbReference type="ARBA" id="ARBA00022963"/>
    </source>
</evidence>
<evidence type="ECO:0000256" key="9">
    <source>
        <dbReference type="ARBA" id="ARBA00023674"/>
    </source>
</evidence>
<dbReference type="Proteomes" id="UP000887569">
    <property type="component" value="Unplaced"/>
</dbReference>
<feature type="domain" description="EF-hand" evidence="14">
    <location>
        <begin position="145"/>
        <end position="180"/>
    </location>
</feature>
<sequence length="740" mass="84216">MGQYEHDEEVQQFLRQCRHGFLLKRVKKAHIGSPRRVYIQDDKYFCYHSKGLWKLFPLKLKSVEIDELFEVRTGFSTDNLHYASTKPSFREAASESVCFSVIFTRPEFLHKSVDFVADSPKTCNTFFNALQYLINVRKRERLFFDEKRWIAEKFREADVDKNGKLSFRELWKLLKKLNLGLSEQYAKALFMDADTKKALSDKRENLLDEEEFVNFFARLTKRPDLDEIIRTFSSSHEEALTVDDLRNFLITEQQFPYVDDIRAQQILQTYETGKQQGQQQKLLGPIGFRQLLQSQWGSIFKPGHETVFQDMRRPLSHYFINSSHNTYITGIQLAGEATVEGYIKALNKGVRLLELDIFDGDHGVPCITHKHSLIAAITLRDALTAINQYAFKCSPYPVILTIENHVGISQQKIMSRIFKEILGDKLYIRPEDDAGKPLPSPNALKNKFLLRGKKLTSEPSSDRVDSRNCGSEEQESDDDLDAEFSRLISIPAAKLSANICDDIQKHPMDGSPSLSESKVDAIFESSAPLCAYTATRLVKSYPSGLRQDSSNLEPMPSWLCGVQCVAMNMQTSGKSLDLNTALFRINGSCGYVLKPDILLSGIDPRSPEGMLKEPMHLSVKIISGQYLPKPSPSKGIIDPYVIVEIFGISSDDREYRTKVISNNGFNPRWDEIFHFDLRCPQMAFLRICVKDSDNRSDDFIGEFSIPVTSIRPGYSHVRLNTGHAHLPDSSASLLVHTSIN</sequence>
<name>A0A915AD24_PARUN</name>
<keyword evidence="6 10" id="KW-0442">Lipid degradation</keyword>
<dbReference type="PRINTS" id="PR00390">
    <property type="entry name" value="PHPHLIPASEC"/>
</dbReference>
<dbReference type="InterPro" id="IPR001711">
    <property type="entry name" value="PLipase_C_Pinositol-sp_Y"/>
</dbReference>
<evidence type="ECO:0000259" key="12">
    <source>
        <dbReference type="PROSITE" id="PS50004"/>
    </source>
</evidence>
<dbReference type="GO" id="GO:0016042">
    <property type="term" value="P:lipid catabolic process"/>
    <property type="evidence" value="ECO:0007669"/>
    <property type="project" value="UniProtKB-KW"/>
</dbReference>
<feature type="region of interest" description="Disordered" evidence="11">
    <location>
        <begin position="456"/>
        <end position="480"/>
    </location>
</feature>
<reference evidence="16" key="1">
    <citation type="submission" date="2022-11" db="UniProtKB">
        <authorList>
            <consortium name="WormBaseParasite"/>
        </authorList>
    </citation>
    <scope>IDENTIFICATION</scope>
</reference>
<dbReference type="InterPro" id="IPR000008">
    <property type="entry name" value="C2_dom"/>
</dbReference>
<dbReference type="InterPro" id="IPR017946">
    <property type="entry name" value="PLC-like_Pdiesterase_TIM-brl"/>
</dbReference>
<dbReference type="PROSITE" id="PS50222">
    <property type="entry name" value="EF_HAND_2"/>
    <property type="match status" value="1"/>
</dbReference>
<keyword evidence="8" id="KW-0807">Transducer</keyword>
<dbReference type="PROSITE" id="PS50007">
    <property type="entry name" value="PIPLC_X_DOMAIN"/>
    <property type="match status" value="1"/>
</dbReference>
<dbReference type="Pfam" id="PF00168">
    <property type="entry name" value="C2"/>
    <property type="match status" value="1"/>
</dbReference>
<comment type="cofactor">
    <cofactor evidence="1">
        <name>Ca(2+)</name>
        <dbReference type="ChEBI" id="CHEBI:29108"/>
    </cofactor>
</comment>
<evidence type="ECO:0000256" key="11">
    <source>
        <dbReference type="SAM" id="MobiDB-lite"/>
    </source>
</evidence>
<keyword evidence="10" id="KW-0378">Hydrolase</keyword>
<organism evidence="15 16">
    <name type="scientific">Parascaris univalens</name>
    <name type="common">Nematode worm</name>
    <dbReference type="NCBI Taxonomy" id="6257"/>
    <lineage>
        <taxon>Eukaryota</taxon>
        <taxon>Metazoa</taxon>
        <taxon>Ecdysozoa</taxon>
        <taxon>Nematoda</taxon>
        <taxon>Chromadorea</taxon>
        <taxon>Rhabditida</taxon>
        <taxon>Spirurina</taxon>
        <taxon>Ascaridomorpha</taxon>
        <taxon>Ascaridoidea</taxon>
        <taxon>Ascarididae</taxon>
        <taxon>Parascaris</taxon>
    </lineage>
</organism>
<feature type="domain" description="C2" evidence="12">
    <location>
        <begin position="593"/>
        <end position="721"/>
    </location>
</feature>
<dbReference type="GO" id="GO:0004435">
    <property type="term" value="F:phosphatidylinositol-4,5-bisphosphate phospholipase C activity"/>
    <property type="evidence" value="ECO:0007669"/>
    <property type="project" value="UniProtKB-EC"/>
</dbReference>
<dbReference type="InterPro" id="IPR001192">
    <property type="entry name" value="PI-PLC_fam"/>
</dbReference>
<dbReference type="InterPro" id="IPR015359">
    <property type="entry name" value="PLC_EF-hand-like"/>
</dbReference>
<evidence type="ECO:0000256" key="5">
    <source>
        <dbReference type="ARBA" id="ARBA00022837"/>
    </source>
</evidence>
<dbReference type="Pfam" id="PF09279">
    <property type="entry name" value="EF-hand_like"/>
    <property type="match status" value="1"/>
</dbReference>
<dbReference type="Gene3D" id="3.20.20.190">
    <property type="entry name" value="Phosphatidylinositol (PI) phosphodiesterase"/>
    <property type="match status" value="1"/>
</dbReference>
<dbReference type="WBParaSite" id="PgR005X_g133_t01">
    <property type="protein sequence ID" value="PgR005X_g133_t01"/>
    <property type="gene ID" value="PgR005X_g133"/>
</dbReference>
<dbReference type="Pfam" id="PF00387">
    <property type="entry name" value="PI-PLC-Y"/>
    <property type="match status" value="1"/>
</dbReference>
<dbReference type="Gene3D" id="2.60.40.150">
    <property type="entry name" value="C2 domain"/>
    <property type="match status" value="1"/>
</dbReference>
<dbReference type="GO" id="GO:0005886">
    <property type="term" value="C:plasma membrane"/>
    <property type="evidence" value="ECO:0007669"/>
    <property type="project" value="TreeGrafter"/>
</dbReference>
<dbReference type="InterPro" id="IPR011993">
    <property type="entry name" value="PH-like_dom_sf"/>
</dbReference>
<dbReference type="GO" id="GO:0035556">
    <property type="term" value="P:intracellular signal transduction"/>
    <property type="evidence" value="ECO:0007669"/>
    <property type="project" value="InterPro"/>
</dbReference>
<dbReference type="Pfam" id="PF00388">
    <property type="entry name" value="PI-PLC-X"/>
    <property type="match status" value="1"/>
</dbReference>
<dbReference type="InterPro" id="IPR002048">
    <property type="entry name" value="EF_hand_dom"/>
</dbReference>
<dbReference type="PROSITE" id="PS50004">
    <property type="entry name" value="C2"/>
    <property type="match status" value="1"/>
</dbReference>
<keyword evidence="7 10" id="KW-0443">Lipid metabolism</keyword>
<dbReference type="SMART" id="SM00149">
    <property type="entry name" value="PLCYc"/>
    <property type="match status" value="1"/>
</dbReference>
<dbReference type="InterPro" id="IPR035892">
    <property type="entry name" value="C2_domain_sf"/>
</dbReference>
<dbReference type="CDD" id="cd08558">
    <property type="entry name" value="PI-PLCc_eukaryota"/>
    <property type="match status" value="1"/>
</dbReference>
<dbReference type="AlphaFoldDB" id="A0A915AD24"/>
<dbReference type="GO" id="GO:0005509">
    <property type="term" value="F:calcium ion binding"/>
    <property type="evidence" value="ECO:0007669"/>
    <property type="project" value="InterPro"/>
</dbReference>
<evidence type="ECO:0000256" key="8">
    <source>
        <dbReference type="ARBA" id="ARBA00023224"/>
    </source>
</evidence>
<protein>
    <recommendedName>
        <fullName evidence="3 10">Phosphoinositide phospholipase C</fullName>
        <ecNumber evidence="3 10">3.1.4.11</ecNumber>
    </recommendedName>
</protein>
<comment type="subcellular location">
    <subcellularLocation>
        <location evidence="2">Cytoplasm</location>
    </subcellularLocation>
</comment>
<dbReference type="PANTHER" id="PTHR10336">
    <property type="entry name" value="PHOSPHOINOSITIDE-SPECIFIC PHOSPHOLIPASE C FAMILY PROTEIN"/>
    <property type="match status" value="1"/>
</dbReference>
<keyword evidence="5" id="KW-0106">Calcium</keyword>
<dbReference type="InterPro" id="IPR011992">
    <property type="entry name" value="EF-hand-dom_pair"/>
</dbReference>
<dbReference type="Gene3D" id="2.30.29.30">
    <property type="entry name" value="Pleckstrin-homology domain (PH domain)/Phosphotyrosine-binding domain (PTB)"/>
    <property type="match status" value="1"/>
</dbReference>
<dbReference type="SMART" id="SM00148">
    <property type="entry name" value="PLCXc"/>
    <property type="match status" value="1"/>
</dbReference>
<dbReference type="SMART" id="SM00239">
    <property type="entry name" value="C2"/>
    <property type="match status" value="1"/>
</dbReference>
<accession>A0A915AD24</accession>
<evidence type="ECO:0000256" key="2">
    <source>
        <dbReference type="ARBA" id="ARBA00004496"/>
    </source>
</evidence>
<feature type="domain" description="PI-PLC Y-box" evidence="13">
    <location>
        <begin position="513"/>
        <end position="598"/>
    </location>
</feature>
<evidence type="ECO:0000256" key="7">
    <source>
        <dbReference type="ARBA" id="ARBA00023098"/>
    </source>
</evidence>
<dbReference type="SUPFAM" id="SSF51695">
    <property type="entry name" value="PLC-like phosphodiesterases"/>
    <property type="match status" value="1"/>
</dbReference>
<dbReference type="GO" id="GO:0005737">
    <property type="term" value="C:cytoplasm"/>
    <property type="evidence" value="ECO:0007669"/>
    <property type="project" value="UniProtKB-SubCell"/>
</dbReference>
<evidence type="ECO:0000259" key="13">
    <source>
        <dbReference type="PROSITE" id="PS50008"/>
    </source>
</evidence>
<dbReference type="SUPFAM" id="SSF50729">
    <property type="entry name" value="PH domain-like"/>
    <property type="match status" value="1"/>
</dbReference>
<dbReference type="PROSITE" id="PS00018">
    <property type="entry name" value="EF_HAND_1"/>
    <property type="match status" value="1"/>
</dbReference>
<evidence type="ECO:0000313" key="16">
    <source>
        <dbReference type="WBParaSite" id="PgR005X_g133_t01"/>
    </source>
</evidence>
<evidence type="ECO:0000256" key="4">
    <source>
        <dbReference type="ARBA" id="ARBA00022490"/>
    </source>
</evidence>
<dbReference type="InterPro" id="IPR018247">
    <property type="entry name" value="EF_Hand_1_Ca_BS"/>
</dbReference>
<evidence type="ECO:0000256" key="1">
    <source>
        <dbReference type="ARBA" id="ARBA00001913"/>
    </source>
</evidence>
<proteinExistence type="predicted"/>
<dbReference type="SUPFAM" id="SSF49562">
    <property type="entry name" value="C2 domain (Calcium/lipid-binding domain, CaLB)"/>
    <property type="match status" value="1"/>
</dbReference>